<dbReference type="EMBL" id="ASPP01023925">
    <property type="protein sequence ID" value="ETO09743.1"/>
    <property type="molecule type" value="Genomic_DNA"/>
</dbReference>
<dbReference type="SUPFAM" id="SSF53474">
    <property type="entry name" value="alpha/beta-Hydrolases"/>
    <property type="match status" value="1"/>
</dbReference>
<evidence type="ECO:0000259" key="2">
    <source>
        <dbReference type="Pfam" id="PF01764"/>
    </source>
</evidence>
<dbReference type="AlphaFoldDB" id="X6M6X3"/>
<dbReference type="CDD" id="cd00741">
    <property type="entry name" value="Lipase"/>
    <property type="match status" value="1"/>
</dbReference>
<dbReference type="InterPro" id="IPR002921">
    <property type="entry name" value="Fungal_lipase-type"/>
</dbReference>
<feature type="region of interest" description="Disordered" evidence="1">
    <location>
        <begin position="109"/>
        <end position="141"/>
    </location>
</feature>
<protein>
    <recommendedName>
        <fullName evidence="2">Fungal lipase-type domain-containing protein</fullName>
    </recommendedName>
</protein>
<comment type="caution">
    <text evidence="3">The sequence shown here is derived from an EMBL/GenBank/DDBJ whole genome shotgun (WGS) entry which is preliminary data.</text>
</comment>
<dbReference type="InterPro" id="IPR029058">
    <property type="entry name" value="AB_hydrolase_fold"/>
</dbReference>
<feature type="compositionally biased region" description="Low complexity" evidence="1">
    <location>
        <begin position="116"/>
        <end position="141"/>
    </location>
</feature>
<dbReference type="PANTHER" id="PTHR45856:SF21">
    <property type="entry name" value="FUNGAL LIPASE-LIKE DOMAIN-CONTAINING PROTEIN"/>
    <property type="match status" value="1"/>
</dbReference>
<dbReference type="Gene3D" id="3.40.50.1820">
    <property type="entry name" value="alpha/beta hydrolase"/>
    <property type="match status" value="1"/>
</dbReference>
<dbReference type="PANTHER" id="PTHR45856">
    <property type="entry name" value="ALPHA/BETA-HYDROLASES SUPERFAMILY PROTEIN"/>
    <property type="match status" value="1"/>
</dbReference>
<dbReference type="Pfam" id="PF01764">
    <property type="entry name" value="Lipase_3"/>
    <property type="match status" value="1"/>
</dbReference>
<feature type="domain" description="Fungal lipase-type" evidence="2">
    <location>
        <begin position="233"/>
        <end position="417"/>
    </location>
</feature>
<name>X6M6X3_RETFI</name>
<evidence type="ECO:0000256" key="1">
    <source>
        <dbReference type="SAM" id="MobiDB-lite"/>
    </source>
</evidence>
<proteinExistence type="predicted"/>
<evidence type="ECO:0000313" key="4">
    <source>
        <dbReference type="Proteomes" id="UP000023152"/>
    </source>
</evidence>
<gene>
    <name evidence="3" type="ORF">RFI_27635</name>
</gene>
<organism evidence="3 4">
    <name type="scientific">Reticulomyxa filosa</name>
    <dbReference type="NCBI Taxonomy" id="46433"/>
    <lineage>
        <taxon>Eukaryota</taxon>
        <taxon>Sar</taxon>
        <taxon>Rhizaria</taxon>
        <taxon>Retaria</taxon>
        <taxon>Foraminifera</taxon>
        <taxon>Monothalamids</taxon>
        <taxon>Reticulomyxidae</taxon>
        <taxon>Reticulomyxa</taxon>
    </lineage>
</organism>
<dbReference type="Proteomes" id="UP000023152">
    <property type="component" value="Unassembled WGS sequence"/>
</dbReference>
<evidence type="ECO:0000313" key="3">
    <source>
        <dbReference type="EMBL" id="ETO09743.1"/>
    </source>
</evidence>
<sequence>MLQESVESCLTEESFWPTPIMDTSPMTRDEVLNAYITMNRQGKTWNEKESQKKMTKDQWNICEEASWLSHFVYSLKPLCAEINGHHNHNPKHSSGIIHVNNEFDKAENLIDDDNNNDIYNNNNNNNNNNNDNNNNNNNNNTNVKELVASVLQGNNNSSTKSGIWSSLFTDSKKTADEDSKTNSKKTPEDYFNELSRLLHDNGYQLLEYACTQRGQSLTWLLVRSYDHWGHLFLVFKGTSHPIDALISAGMHPLKVSTLDCSVFSGMYAALQMSTVQIVKRLEHYANEAYWSEVSFPLQNPQSYNDKLRYEFRQGNGLRDSSLSDMDVDPINESHKRGTKITNLVIAGHSLGGGYAALMLANLLSGDVKKCFENIEAITFGAPLVFCNDLTKSFLYKEIEERCINFVYQFDLIPRLQNALTSKNRRRILHSLVMKELSLVGIVVDIATTVQWAINKFEENQWLLDQYKVFGQCILLFDSHLPMRTDNFSNTKCYVRLCQSLHLYWNGTELLSEIQPDDNDDQVPLEAQEILRDHKMLHYATKIMFQCNK</sequence>
<dbReference type="GO" id="GO:0006629">
    <property type="term" value="P:lipid metabolic process"/>
    <property type="evidence" value="ECO:0007669"/>
    <property type="project" value="InterPro"/>
</dbReference>
<keyword evidence="4" id="KW-1185">Reference proteome</keyword>
<dbReference type="InterPro" id="IPR051218">
    <property type="entry name" value="Sec_MonoDiacylglyc_Lipase"/>
</dbReference>
<accession>X6M6X3</accession>
<reference evidence="3 4" key="1">
    <citation type="journal article" date="2013" name="Curr. Biol.">
        <title>The Genome of the Foraminiferan Reticulomyxa filosa.</title>
        <authorList>
            <person name="Glockner G."/>
            <person name="Hulsmann N."/>
            <person name="Schleicher M."/>
            <person name="Noegel A.A."/>
            <person name="Eichinger L."/>
            <person name="Gallinger C."/>
            <person name="Pawlowski J."/>
            <person name="Sierra R."/>
            <person name="Euteneuer U."/>
            <person name="Pillet L."/>
            <person name="Moustafa A."/>
            <person name="Platzer M."/>
            <person name="Groth M."/>
            <person name="Szafranski K."/>
            <person name="Schliwa M."/>
        </authorList>
    </citation>
    <scope>NUCLEOTIDE SEQUENCE [LARGE SCALE GENOMIC DNA]</scope>
</reference>